<organism evidence="2 3">
    <name type="scientific">Epicoccum nigrum</name>
    <name type="common">Soil fungus</name>
    <name type="synonym">Epicoccum purpurascens</name>
    <dbReference type="NCBI Taxonomy" id="105696"/>
    <lineage>
        <taxon>Eukaryota</taxon>
        <taxon>Fungi</taxon>
        <taxon>Dikarya</taxon>
        <taxon>Ascomycota</taxon>
        <taxon>Pezizomycotina</taxon>
        <taxon>Dothideomycetes</taxon>
        <taxon>Pleosporomycetidae</taxon>
        <taxon>Pleosporales</taxon>
        <taxon>Pleosporineae</taxon>
        <taxon>Didymellaceae</taxon>
        <taxon>Epicoccum</taxon>
    </lineage>
</organism>
<proteinExistence type="predicted"/>
<reference evidence="2 3" key="1">
    <citation type="journal article" date="2017" name="Genome Announc.">
        <title>Genome sequence of the saprophytic ascomycete Epicoccum nigrum ICMP 19927 strain isolated from New Zealand.</title>
        <authorList>
            <person name="Fokin M."/>
            <person name="Fleetwood D."/>
            <person name="Weir B.S."/>
            <person name="Villas-Boas S.G."/>
        </authorList>
    </citation>
    <scope>NUCLEOTIDE SEQUENCE [LARGE SCALE GENOMIC DNA]</scope>
    <source>
        <strain evidence="2 3">ICMP 19927</strain>
    </source>
</reference>
<feature type="compositionally biased region" description="Polar residues" evidence="1">
    <location>
        <begin position="302"/>
        <end position="321"/>
    </location>
</feature>
<feature type="region of interest" description="Disordered" evidence="1">
    <location>
        <begin position="446"/>
        <end position="556"/>
    </location>
</feature>
<dbReference type="InParanoid" id="A0A1Y2MFX8"/>
<feature type="region of interest" description="Disordered" evidence="1">
    <location>
        <begin position="224"/>
        <end position="428"/>
    </location>
</feature>
<name>A0A1Y2MFX8_EPING</name>
<feature type="compositionally biased region" description="Polar residues" evidence="1">
    <location>
        <begin position="265"/>
        <end position="274"/>
    </location>
</feature>
<feature type="compositionally biased region" description="Polar residues" evidence="1">
    <location>
        <begin position="446"/>
        <end position="470"/>
    </location>
</feature>
<dbReference type="EMBL" id="KZ107838">
    <property type="protein sequence ID" value="OSS55000.1"/>
    <property type="molecule type" value="Genomic_DNA"/>
</dbReference>
<protein>
    <submittedName>
        <fullName evidence="2">Uncharacterized protein</fullName>
    </submittedName>
</protein>
<dbReference type="AlphaFoldDB" id="A0A1Y2MFX8"/>
<keyword evidence="3" id="KW-1185">Reference proteome</keyword>
<feature type="compositionally biased region" description="Polar residues" evidence="1">
    <location>
        <begin position="392"/>
        <end position="414"/>
    </location>
</feature>
<evidence type="ECO:0000256" key="1">
    <source>
        <dbReference type="SAM" id="MobiDB-lite"/>
    </source>
</evidence>
<sequence length="779" mass="84639">MSSKDNLALDLEHGVRRWDRQRWISVFSSHSPTIREVTECLGLGLSASSSTTNRGIPKFDNPDYRKLSSEVTKLSKELPKERDALLDFAADPHSLDSELEELLGTYGPAIWGRDADRTCLLTPDPTKKTYNKDLFYDDAEHREILKIHLHRWIIIKACYYIRNMKLKRPSGTNEFDTLAEIEGEVGSQHGTPQSLSPPEPEAPAGANFEVKAVPNLKKRKSSAYLGGGSISDGEEHPSSPAKRPYNTIPVGRRSASPRKSLKSFGASSPGSTENIPPLPVRSLEQKPYASPTPNHGPESDRVQLSATSSNEVNGGSGTHSTAPAPAGGFAPLNTNSSFTAVNTPPPSAAPPVREASNEASRAQSLDAKMTSPPPIRVEPRAAYTSPYDAVPSNVNAPTSTPDPRSTSVVSSASAPGQGLHAINSPTSTNGIANREISVAQAPIQSAFGSTPQTTPLVQAHPQSSPQTQAAQMKPRSENQPHTLTPSRTHVHLHQQQGSVPPLNRAHTSSSNPASRSIAPHPSSRSNTPLPHETNGQSVKSHTQQIAPAPVPAPTEMHAPIHGMRIVPSVVPAGHAQAVQPPPAVAASAQPPQPVLKSQPIDVAPSHQQRPAVPMVELRLLQCEVLALLIQYMFPKPSSPPDERVVVSQIQNLWYLGEVMFRADLGPHYEMCSRVLHAWLHERQSITSLRHSLMTQPGVSAAGMMDRLLAMNDLRVMRLKWKNMSPLEGASPEDLLCRTFAAISNTENTEHLFRDGLDRLNRGVFEFLRTEDSKIVMQRR</sequence>
<feature type="compositionally biased region" description="Polar residues" evidence="1">
    <location>
        <begin position="477"/>
        <end position="498"/>
    </location>
</feature>
<gene>
    <name evidence="2" type="ORF">B5807_00405</name>
</gene>
<evidence type="ECO:0000313" key="2">
    <source>
        <dbReference type="EMBL" id="OSS55000.1"/>
    </source>
</evidence>
<evidence type="ECO:0000313" key="3">
    <source>
        <dbReference type="Proteomes" id="UP000193240"/>
    </source>
</evidence>
<feature type="compositionally biased region" description="Polar residues" evidence="1">
    <location>
        <begin position="505"/>
        <end position="514"/>
    </location>
</feature>
<feature type="region of interest" description="Disordered" evidence="1">
    <location>
        <begin position="185"/>
        <end position="205"/>
    </location>
</feature>
<accession>A0A1Y2MFX8</accession>
<feature type="compositionally biased region" description="Polar residues" evidence="1">
    <location>
        <begin position="522"/>
        <end position="545"/>
    </location>
</feature>
<dbReference type="OMA" id="WIIIKAC"/>
<feature type="compositionally biased region" description="Polar residues" evidence="1">
    <location>
        <begin position="332"/>
        <end position="342"/>
    </location>
</feature>
<dbReference type="Proteomes" id="UP000193240">
    <property type="component" value="Unassembled WGS sequence"/>
</dbReference>